<comment type="caution">
    <text evidence="1">The sequence shown here is derived from an EMBL/GenBank/DDBJ whole genome shotgun (WGS) entry which is preliminary data.</text>
</comment>
<organism evidence="1">
    <name type="scientific">Schlesneria paludicola</name>
    <dbReference type="NCBI Taxonomy" id="360056"/>
    <lineage>
        <taxon>Bacteria</taxon>
        <taxon>Pseudomonadati</taxon>
        <taxon>Planctomycetota</taxon>
        <taxon>Planctomycetia</taxon>
        <taxon>Planctomycetales</taxon>
        <taxon>Planctomycetaceae</taxon>
        <taxon>Schlesneria</taxon>
    </lineage>
</organism>
<gene>
    <name evidence="1" type="ORF">ENQ76_15065</name>
</gene>
<proteinExistence type="predicted"/>
<evidence type="ECO:0000313" key="1">
    <source>
        <dbReference type="EMBL" id="HEN16780.1"/>
    </source>
</evidence>
<accession>A0A7C2K1L9</accession>
<reference evidence="1" key="1">
    <citation type="journal article" date="2020" name="mSystems">
        <title>Genome- and Community-Level Interaction Insights into Carbon Utilization and Element Cycling Functions of Hydrothermarchaeota in Hydrothermal Sediment.</title>
        <authorList>
            <person name="Zhou Z."/>
            <person name="Liu Y."/>
            <person name="Xu W."/>
            <person name="Pan J."/>
            <person name="Luo Z.H."/>
            <person name="Li M."/>
        </authorList>
    </citation>
    <scope>NUCLEOTIDE SEQUENCE [LARGE SCALE GENOMIC DNA]</scope>
    <source>
        <strain evidence="1">SpSt-339</strain>
    </source>
</reference>
<protein>
    <submittedName>
        <fullName evidence="1">Uncharacterized protein</fullName>
    </submittedName>
</protein>
<name>A0A7C2K1L9_9PLAN</name>
<dbReference type="EMBL" id="DSOK01000413">
    <property type="protein sequence ID" value="HEN16780.1"/>
    <property type="molecule type" value="Genomic_DNA"/>
</dbReference>
<dbReference type="AlphaFoldDB" id="A0A7C2K1L9"/>
<sequence length="112" mass="12576">MAPGLTAPAVRSPGSLEYLLLGDLLEVLEEVPSIPTSRWLLAILDRLLALLLAAGPISGEETEPRADWEPDPELFEKLQRLRDRVALRAPYQLLANEVRCELRRRLSWHPGS</sequence>